<dbReference type="HOGENOM" id="CLU_142653_2_0_2"/>
<dbReference type="GeneID" id="7270975"/>
<dbReference type="Proteomes" id="UP000002457">
    <property type="component" value="Chromosome"/>
</dbReference>
<dbReference type="eggNOG" id="arCOG00578">
    <property type="taxonomic scope" value="Archaea"/>
</dbReference>
<reference evidence="1 2" key="1">
    <citation type="journal article" date="2015" name="Genome Announc.">
        <title>Complete Genome Sequence of Methanosphaerula palustris E1-9CT, a Hydrogenotrophic Methanogen Isolated from a Minerotrophic Fen Peatland.</title>
        <authorList>
            <person name="Cadillo-Quiroz H."/>
            <person name="Browne P."/>
            <person name="Kyrpides N."/>
            <person name="Woyke T."/>
            <person name="Goodwin L."/>
            <person name="Detter C."/>
            <person name="Yavitt J.B."/>
            <person name="Zinder S.H."/>
        </authorList>
    </citation>
    <scope>NUCLEOTIDE SEQUENCE [LARGE SCALE GENOMIC DNA]</scope>
    <source>
        <strain evidence="2">ATCC BAA-1556 / DSM 19958 / E1-9c</strain>
    </source>
</reference>
<accession>B8GH01</accession>
<dbReference type="KEGG" id="mpl:Mpal_1059"/>
<dbReference type="AlphaFoldDB" id="B8GH01"/>
<name>B8GH01_METPE</name>
<sequence length="131" mass="14462">MPAKADEIMAEYLLRGGKMLSKGCRVCGSPLFCIKGEECCVVCAEEEKQQREKASQPVLEPERLLTMPALESVKSQDLSVVGTVERNLVAEELQATVVNLCRRVQGEPDPERCAVLLDCVRTAVLTLNELR</sequence>
<proteinExistence type="predicted"/>
<keyword evidence="2" id="KW-1185">Reference proteome</keyword>
<organism evidence="1 2">
    <name type="scientific">Methanosphaerula palustris (strain ATCC BAA-1556 / DSM 19958 / E1-9c)</name>
    <dbReference type="NCBI Taxonomy" id="521011"/>
    <lineage>
        <taxon>Archaea</taxon>
        <taxon>Methanobacteriati</taxon>
        <taxon>Methanobacteriota</taxon>
        <taxon>Stenosarchaea group</taxon>
        <taxon>Methanomicrobia</taxon>
        <taxon>Methanomicrobiales</taxon>
        <taxon>Methanoregulaceae</taxon>
        <taxon>Methanosphaerula</taxon>
    </lineage>
</organism>
<gene>
    <name evidence="1" type="ordered locus">Mpal_1059</name>
</gene>
<dbReference type="EMBL" id="CP001338">
    <property type="protein sequence ID" value="ACL16406.1"/>
    <property type="molecule type" value="Genomic_DNA"/>
</dbReference>
<dbReference type="InterPro" id="IPR009563">
    <property type="entry name" value="SSSCA1"/>
</dbReference>
<dbReference type="Pfam" id="PF06677">
    <property type="entry name" value="Auto_anti-p27"/>
    <property type="match status" value="1"/>
</dbReference>
<dbReference type="OrthoDB" id="26305at2157"/>
<dbReference type="RefSeq" id="WP_012617725.1">
    <property type="nucleotide sequence ID" value="NC_011832.1"/>
</dbReference>
<protein>
    <submittedName>
        <fullName evidence="1">Sjogrens syndrome scleroderma autoantigen 1</fullName>
    </submittedName>
</protein>
<evidence type="ECO:0000313" key="2">
    <source>
        <dbReference type="Proteomes" id="UP000002457"/>
    </source>
</evidence>
<evidence type="ECO:0000313" key="1">
    <source>
        <dbReference type="EMBL" id="ACL16406.1"/>
    </source>
</evidence>